<name>A0A316AP14_9BACT</name>
<accession>A0A316AP14</accession>
<sequence>MKNPFSGSMSIALVISLVVFFGCKDLDKGVDASESKKFNISEIQQAYELNLKSGRTKSTNKATQAKQYKNVKWGNYYAVKKEGELKLIFPFQLETEIYKKMENGLTLPYSALSRLIVSKKDGLYDYEIVTKHVDPEFKDSGNPEDFRGFVVVEDIHGNFIKGFRYTEDGVKLLTQEEKNTRTTERICQYVDWYSCSIRTIDGIPIYEYCQPMYSDLVGCVDVQDQDQDKFIQIDGNWYFNFNLSSGGLPQEIRIVGVSPAPLDRICSASFNFSGNQNTSSNYTTTLWGSKFEDGSTINTDQGGQQFSCANGITDAAMNLKQGMFDWLGLGITPLEYISRNFAYLQGSGDIKRVYDTDEQQFVWNFSPLAAKVISAHAINVAAQAVGESSFGSAATPGNSEVFRNLAEVANKILRSYMPGSSVRWTRFGSGTTSNANYAPNCK</sequence>
<evidence type="ECO:0000313" key="1">
    <source>
        <dbReference type="EMBL" id="PWJ51827.1"/>
    </source>
</evidence>
<keyword evidence="2" id="KW-1185">Reference proteome</keyword>
<comment type="caution">
    <text evidence="1">The sequence shown here is derived from an EMBL/GenBank/DDBJ whole genome shotgun (WGS) entry which is preliminary data.</text>
</comment>
<evidence type="ECO:0008006" key="3">
    <source>
        <dbReference type="Google" id="ProtNLM"/>
    </source>
</evidence>
<dbReference type="AlphaFoldDB" id="A0A316AP14"/>
<reference evidence="1 2" key="1">
    <citation type="submission" date="2018-03" db="EMBL/GenBank/DDBJ databases">
        <title>Genomic Encyclopedia of Archaeal and Bacterial Type Strains, Phase II (KMG-II): from individual species to whole genera.</title>
        <authorList>
            <person name="Goeker M."/>
        </authorList>
    </citation>
    <scope>NUCLEOTIDE SEQUENCE [LARGE SCALE GENOMIC DNA]</scope>
    <source>
        <strain evidence="1 2">DSM 100346</strain>
    </source>
</reference>
<evidence type="ECO:0000313" key="2">
    <source>
        <dbReference type="Proteomes" id="UP000245880"/>
    </source>
</evidence>
<dbReference type="OrthoDB" id="966121at2"/>
<dbReference type="Proteomes" id="UP000245880">
    <property type="component" value="Unassembled WGS sequence"/>
</dbReference>
<dbReference type="RefSeq" id="WP_146202347.1">
    <property type="nucleotide sequence ID" value="NZ_QGDT01000037.1"/>
</dbReference>
<dbReference type="EMBL" id="QGDT01000037">
    <property type="protein sequence ID" value="PWJ51827.1"/>
    <property type="molecule type" value="Genomic_DNA"/>
</dbReference>
<dbReference type="PROSITE" id="PS51257">
    <property type="entry name" value="PROKAR_LIPOPROTEIN"/>
    <property type="match status" value="1"/>
</dbReference>
<organism evidence="1 2">
    <name type="scientific">Dyadobacter jejuensis</name>
    <dbReference type="NCBI Taxonomy" id="1082580"/>
    <lineage>
        <taxon>Bacteria</taxon>
        <taxon>Pseudomonadati</taxon>
        <taxon>Bacteroidota</taxon>
        <taxon>Cytophagia</taxon>
        <taxon>Cytophagales</taxon>
        <taxon>Spirosomataceae</taxon>
        <taxon>Dyadobacter</taxon>
    </lineage>
</organism>
<proteinExistence type="predicted"/>
<protein>
    <recommendedName>
        <fullName evidence="3">WG repeat protein</fullName>
    </recommendedName>
</protein>
<gene>
    <name evidence="1" type="ORF">CLV98_1371</name>
</gene>